<dbReference type="GO" id="GO:0005681">
    <property type="term" value="C:spliceosomal complex"/>
    <property type="evidence" value="ECO:0007669"/>
    <property type="project" value="InterPro"/>
</dbReference>
<dbReference type="EMBL" id="CAJZBQ010000030">
    <property type="protein sequence ID" value="CAG9322160.1"/>
    <property type="molecule type" value="Genomic_DNA"/>
</dbReference>
<name>A0AAU9J8R6_9CILI</name>
<evidence type="ECO:0000256" key="7">
    <source>
        <dbReference type="ARBA" id="ARBA00023242"/>
    </source>
</evidence>
<dbReference type="InterPro" id="IPR036236">
    <property type="entry name" value="Znf_C2H2_sf"/>
</dbReference>
<dbReference type="InterPro" id="IPR000690">
    <property type="entry name" value="Matrin/U1-C_Znf_C2H2"/>
</dbReference>
<organism evidence="10 11">
    <name type="scientific">Blepharisma stoltei</name>
    <dbReference type="NCBI Taxonomy" id="1481888"/>
    <lineage>
        <taxon>Eukaryota</taxon>
        <taxon>Sar</taxon>
        <taxon>Alveolata</taxon>
        <taxon>Ciliophora</taxon>
        <taxon>Postciliodesmatophora</taxon>
        <taxon>Heterotrichea</taxon>
        <taxon>Heterotrichida</taxon>
        <taxon>Blepharismidae</taxon>
        <taxon>Blepharisma</taxon>
    </lineage>
</organism>
<dbReference type="Proteomes" id="UP001162131">
    <property type="component" value="Unassembled WGS sequence"/>
</dbReference>
<comment type="subcellular location">
    <subcellularLocation>
        <location evidence="1">Nucleus</location>
    </subcellularLocation>
</comment>
<dbReference type="AlphaFoldDB" id="A0AAU9J8R6"/>
<dbReference type="InterPro" id="IPR021966">
    <property type="entry name" value="SF3a60_bindingd"/>
</dbReference>
<dbReference type="SMART" id="SM00451">
    <property type="entry name" value="ZnF_U1"/>
    <property type="match status" value="1"/>
</dbReference>
<protein>
    <recommendedName>
        <fullName evidence="9">Matrin-type domain-containing protein</fullName>
    </recommendedName>
</protein>
<keyword evidence="4" id="KW-0479">Metal-binding</keyword>
<dbReference type="GO" id="GO:0000398">
    <property type="term" value="P:mRNA splicing, via spliceosome"/>
    <property type="evidence" value="ECO:0007669"/>
    <property type="project" value="InterPro"/>
</dbReference>
<evidence type="ECO:0000313" key="11">
    <source>
        <dbReference type="Proteomes" id="UP001162131"/>
    </source>
</evidence>
<reference evidence="10" key="1">
    <citation type="submission" date="2021-09" db="EMBL/GenBank/DDBJ databases">
        <authorList>
            <consortium name="AG Swart"/>
            <person name="Singh M."/>
            <person name="Singh A."/>
            <person name="Seah K."/>
            <person name="Emmerich C."/>
        </authorList>
    </citation>
    <scope>NUCLEOTIDE SEQUENCE</scope>
    <source>
        <strain evidence="10">ATCC30299</strain>
    </source>
</reference>
<dbReference type="InterPro" id="IPR013087">
    <property type="entry name" value="Znf_C2H2_type"/>
</dbReference>
<evidence type="ECO:0000256" key="1">
    <source>
        <dbReference type="ARBA" id="ARBA00004123"/>
    </source>
</evidence>
<gene>
    <name evidence="10" type="ORF">BSTOLATCC_MIC30539</name>
</gene>
<dbReference type="InterPro" id="IPR051421">
    <property type="entry name" value="RNA_Proc_DNA_Dmg_Regulator"/>
</dbReference>
<comment type="caution">
    <text evidence="10">The sequence shown here is derived from an EMBL/GenBank/DDBJ whole genome shotgun (WGS) entry which is preliminary data.</text>
</comment>
<dbReference type="Pfam" id="PF11931">
    <property type="entry name" value="SF3a60_Prp9_C"/>
    <property type="match status" value="1"/>
</dbReference>
<evidence type="ECO:0000256" key="4">
    <source>
        <dbReference type="ARBA" id="ARBA00022723"/>
    </source>
</evidence>
<feature type="domain" description="Matrin-type" evidence="9">
    <location>
        <begin position="416"/>
        <end position="447"/>
    </location>
</feature>
<dbReference type="InterPro" id="IPR003604">
    <property type="entry name" value="Matrin/U1-like-C_Znf_C2H2"/>
</dbReference>
<dbReference type="Pfam" id="PF16837">
    <property type="entry name" value="SF3A3"/>
    <property type="match status" value="1"/>
</dbReference>
<evidence type="ECO:0000256" key="5">
    <source>
        <dbReference type="ARBA" id="ARBA00022771"/>
    </source>
</evidence>
<keyword evidence="3" id="KW-0597">Phosphoprotein</keyword>
<dbReference type="Gene3D" id="3.30.160.60">
    <property type="entry name" value="Classic Zinc Finger"/>
    <property type="match status" value="1"/>
</dbReference>
<dbReference type="InterPro" id="IPR022755">
    <property type="entry name" value="Znf_C2H2_jaz"/>
</dbReference>
<sequence>MSILEQKRSAQEDIENLEKAIVKALFLKSQSPKYAVLADFMIKEFLEEIQSKSAKALKIYQDEDGFRKNEIQFLEGCREAEDATGNKSLDVWTNFYEKLNEIRDYHDRFTPYGTPAENHDDNWYFLHALDDRSKIPKFSGPEGNGRFVDLHNLYIDFINLKKLNKNNPRLRITLDYLTYLSTFDQFHTIPISCKDNQYKKYLENLLDYLKYFFNRTQPLLNISQLEDQHRRDFQARWESRSIKGWEKLPKKHELKTDPLFCLPCNKLFTNKNVYKAHKTGAKHRKAAENIAELIDRTDESEEIKHYQEVASLECFISRLRETLGDTVEDTMNNIRKKQTRTAEELAAQIYESDEEEEPFSLPVEELKKKSENKEKEESSSSEDERPAYNPLNLPIGYDGKPIPYWLYKLQGLNVEYKCEICGNYSYWGRRAFERHFQEWRHAYGMRCLRIPNTMHFREVTKIDEAITLHKKLIEDHKLDLFRADEEEEFEDSQGNVMSKKKFTDLKRQGLA</sequence>
<keyword evidence="6" id="KW-0862">Zinc</keyword>
<feature type="region of interest" description="Disordered" evidence="8">
    <location>
        <begin position="349"/>
        <end position="389"/>
    </location>
</feature>
<evidence type="ECO:0000256" key="6">
    <source>
        <dbReference type="ARBA" id="ARBA00022833"/>
    </source>
</evidence>
<evidence type="ECO:0000256" key="8">
    <source>
        <dbReference type="SAM" id="MobiDB-lite"/>
    </source>
</evidence>
<dbReference type="PROSITE" id="PS00028">
    <property type="entry name" value="ZINC_FINGER_C2H2_1"/>
    <property type="match status" value="1"/>
</dbReference>
<keyword evidence="7" id="KW-0539">Nucleus</keyword>
<evidence type="ECO:0000256" key="3">
    <source>
        <dbReference type="ARBA" id="ARBA00022553"/>
    </source>
</evidence>
<dbReference type="Pfam" id="PF12108">
    <property type="entry name" value="SF3a60_bindingd"/>
    <property type="match status" value="1"/>
</dbReference>
<dbReference type="PANTHER" id="PTHR12786:SF2">
    <property type="entry name" value="SPLICING FACTOR 3A SUBUNIT 3"/>
    <property type="match status" value="1"/>
</dbReference>
<evidence type="ECO:0000259" key="9">
    <source>
        <dbReference type="PROSITE" id="PS50171"/>
    </source>
</evidence>
<dbReference type="SMART" id="SM00355">
    <property type="entry name" value="ZnF_C2H2"/>
    <property type="match status" value="2"/>
</dbReference>
<dbReference type="InterPro" id="IPR031774">
    <property type="entry name" value="SF3A3_dom"/>
</dbReference>
<comment type="similarity">
    <text evidence="2">Belongs to the SF3A3 family.</text>
</comment>
<dbReference type="Pfam" id="PF12171">
    <property type="entry name" value="zf-C2H2_jaz"/>
    <property type="match status" value="1"/>
</dbReference>
<evidence type="ECO:0000256" key="2">
    <source>
        <dbReference type="ARBA" id="ARBA00008776"/>
    </source>
</evidence>
<dbReference type="PROSITE" id="PS50171">
    <property type="entry name" value="ZF_MATRIN"/>
    <property type="match status" value="1"/>
</dbReference>
<dbReference type="GO" id="GO:0003723">
    <property type="term" value="F:RNA binding"/>
    <property type="evidence" value="ECO:0007669"/>
    <property type="project" value="InterPro"/>
</dbReference>
<dbReference type="SUPFAM" id="SSF57667">
    <property type="entry name" value="beta-beta-alpha zinc fingers"/>
    <property type="match status" value="1"/>
</dbReference>
<feature type="compositionally biased region" description="Basic and acidic residues" evidence="8">
    <location>
        <begin position="364"/>
        <end position="386"/>
    </location>
</feature>
<proteinExistence type="inferred from homology"/>
<accession>A0AAU9J8R6</accession>
<dbReference type="PANTHER" id="PTHR12786">
    <property type="entry name" value="SPLICING FACTOR SF3A-RELATED"/>
    <property type="match status" value="1"/>
</dbReference>
<keyword evidence="5" id="KW-0863">Zinc-finger</keyword>
<evidence type="ECO:0000313" key="10">
    <source>
        <dbReference type="EMBL" id="CAG9322160.1"/>
    </source>
</evidence>
<keyword evidence="11" id="KW-1185">Reference proteome</keyword>
<dbReference type="GO" id="GO:0008270">
    <property type="term" value="F:zinc ion binding"/>
    <property type="evidence" value="ECO:0007669"/>
    <property type="project" value="UniProtKB-KW"/>
</dbReference>
<dbReference type="InterPro" id="IPR024598">
    <property type="entry name" value="SF3a60/Prp9_C"/>
</dbReference>